<protein>
    <submittedName>
        <fullName evidence="4">Ankyrin repeat domain-containing protein 34B</fullName>
    </submittedName>
</protein>
<dbReference type="AlphaFoldDB" id="A0A2R5GXR9"/>
<dbReference type="EMBL" id="BEYU01000316">
    <property type="protein sequence ID" value="GBG35119.1"/>
    <property type="molecule type" value="Genomic_DNA"/>
</dbReference>
<organism evidence="4 5">
    <name type="scientific">Hondaea fermentalgiana</name>
    <dbReference type="NCBI Taxonomy" id="2315210"/>
    <lineage>
        <taxon>Eukaryota</taxon>
        <taxon>Sar</taxon>
        <taxon>Stramenopiles</taxon>
        <taxon>Bigyra</taxon>
        <taxon>Labyrinthulomycetes</taxon>
        <taxon>Thraustochytrida</taxon>
        <taxon>Thraustochytriidae</taxon>
        <taxon>Hondaea</taxon>
    </lineage>
</organism>
<dbReference type="InterPro" id="IPR002110">
    <property type="entry name" value="Ankyrin_rpt"/>
</dbReference>
<accession>A0A2R5GXR9</accession>
<keyword evidence="2 3" id="KW-0040">ANK repeat</keyword>
<feature type="repeat" description="ANK" evidence="3">
    <location>
        <begin position="22"/>
        <end position="57"/>
    </location>
</feature>
<keyword evidence="5" id="KW-1185">Reference proteome</keyword>
<dbReference type="Gene3D" id="1.25.40.20">
    <property type="entry name" value="Ankyrin repeat-containing domain"/>
    <property type="match status" value="1"/>
</dbReference>
<feature type="repeat" description="ANK" evidence="3">
    <location>
        <begin position="58"/>
        <end position="90"/>
    </location>
</feature>
<comment type="caution">
    <text evidence="4">The sequence shown here is derived from an EMBL/GenBank/DDBJ whole genome shotgun (WGS) entry which is preliminary data.</text>
</comment>
<dbReference type="OrthoDB" id="19174at2759"/>
<dbReference type="InterPro" id="IPR036770">
    <property type="entry name" value="Ankyrin_rpt-contain_sf"/>
</dbReference>
<name>A0A2R5GXR9_9STRA</name>
<dbReference type="PANTHER" id="PTHR24173:SF74">
    <property type="entry name" value="ANKYRIN REPEAT DOMAIN-CONTAINING PROTEIN 16"/>
    <property type="match status" value="1"/>
</dbReference>
<evidence type="ECO:0000313" key="4">
    <source>
        <dbReference type="EMBL" id="GBG35119.1"/>
    </source>
</evidence>
<evidence type="ECO:0000256" key="3">
    <source>
        <dbReference type="PROSITE-ProRule" id="PRU00023"/>
    </source>
</evidence>
<evidence type="ECO:0000256" key="1">
    <source>
        <dbReference type="ARBA" id="ARBA00022737"/>
    </source>
</evidence>
<gene>
    <name evidence="4" type="ORF">FCC1311_113422</name>
</gene>
<dbReference type="PROSITE" id="PS50088">
    <property type="entry name" value="ANK_REPEAT"/>
    <property type="match status" value="2"/>
</dbReference>
<dbReference type="PANTHER" id="PTHR24173">
    <property type="entry name" value="ANKYRIN REPEAT CONTAINING"/>
    <property type="match status" value="1"/>
</dbReference>
<proteinExistence type="predicted"/>
<sequence length="326" mass="37103">MQSITVANNRLDALEGTVRMSQRMTAVLLAMFLADLEYCAVAQWLIERGAKLDLQDNGGWVALMTACRYEQPDTNQLLIERGAKLDLQNNNGYTALMVACQQPKVIASHRSGSPALHHVLCYAAGADLDLKIMTRCSWPRKKLAPMSSRFWSSRRRRRWQGDLQQPRSLVVTFYEEGLRSKRMYSVLQDVDPQSMSVTSSLKRRMIANEFNPNAAHVPQKSLPRRVSRQLVRITGIYKFLTHDWGEDDANHEVVSSVNAKLRHANRVTWFVEDRPSYEIVQQITQGIGNSCNMVVYITERCMDELQSDNKELINIEFLAVTLVSPG</sequence>
<evidence type="ECO:0000313" key="5">
    <source>
        <dbReference type="Proteomes" id="UP000241890"/>
    </source>
</evidence>
<dbReference type="InParanoid" id="A0A2R5GXR9"/>
<dbReference type="Proteomes" id="UP000241890">
    <property type="component" value="Unassembled WGS sequence"/>
</dbReference>
<reference evidence="4 5" key="1">
    <citation type="submission" date="2017-12" db="EMBL/GenBank/DDBJ databases">
        <title>Sequencing, de novo assembly and annotation of complete genome of a new Thraustochytrid species, strain FCC1311.</title>
        <authorList>
            <person name="Sedici K."/>
            <person name="Godart F."/>
            <person name="Aiese Cigliano R."/>
            <person name="Sanseverino W."/>
            <person name="Barakat M."/>
            <person name="Ortet P."/>
            <person name="Marechal E."/>
            <person name="Cagnac O."/>
            <person name="Amato A."/>
        </authorList>
    </citation>
    <scope>NUCLEOTIDE SEQUENCE [LARGE SCALE GENOMIC DNA]</scope>
</reference>
<dbReference type="SUPFAM" id="SSF48403">
    <property type="entry name" value="Ankyrin repeat"/>
    <property type="match status" value="1"/>
</dbReference>
<keyword evidence="1" id="KW-0677">Repeat</keyword>
<evidence type="ECO:0000256" key="2">
    <source>
        <dbReference type="ARBA" id="ARBA00023043"/>
    </source>
</evidence>
<dbReference type="Pfam" id="PF12796">
    <property type="entry name" value="Ank_2"/>
    <property type="match status" value="1"/>
</dbReference>